<dbReference type="PANTHER" id="PTHR31262">
    <property type="entry name" value="RIBULOSE BISPHOSPHATE CARBOXYLASE SMALL CHAIN 1, CHLOROPLASTIC"/>
    <property type="match status" value="1"/>
</dbReference>
<evidence type="ECO:0000259" key="9">
    <source>
        <dbReference type="Pfam" id="PF00101"/>
    </source>
</evidence>
<comment type="function">
    <text evidence="8">RuBisCO catalyzes two reactions: the carboxylation of D-ribulose 1,5-bisphosphate, the primary event in carbon dioxide fixation, as well as the oxidative fragmentation of the pentose substrate. Both reactions occur simultaneously and in competition at the same active site. Although the small subunit is not catalytic it is essential for maximal activity.</text>
</comment>
<evidence type="ECO:0000259" key="10">
    <source>
        <dbReference type="Pfam" id="PF12338"/>
    </source>
</evidence>
<evidence type="ECO:0000256" key="6">
    <source>
        <dbReference type="ARBA" id="ARBA00023238"/>
    </source>
</evidence>
<reference evidence="12" key="1">
    <citation type="submission" date="2025-08" db="UniProtKB">
        <authorList>
            <consortium name="RefSeq"/>
        </authorList>
    </citation>
    <scope>IDENTIFICATION</scope>
    <source>
        <tissue evidence="12">Leaf</tissue>
    </source>
</reference>
<dbReference type="Proteomes" id="UP000504621">
    <property type="component" value="Unplaced"/>
</dbReference>
<comment type="similarity">
    <text evidence="8">Belongs to the RuBisCO small chain family.</text>
</comment>
<accession>A0A6J1B1J8</accession>
<dbReference type="Pfam" id="PF00101">
    <property type="entry name" value="RuBisCO_small"/>
    <property type="match status" value="1"/>
</dbReference>
<sequence length="178" mass="19596">MASSMVSKASVGSINRDTTAQASMVAPFTGLKSTSTFPVTRKTKADITSLASNGGRVWPPLGKKKLETLSYLPDLTREQLLKEAEYLLRSKWIPCLEFQLERKSYIFEGKIIAIERQVTLIHSLATAINSDCLISLGNERVASNDREEIVIGWAALSLGWIALNTDGAYRNSFEQVNG</sequence>
<dbReference type="InterPro" id="IPR036385">
    <property type="entry name" value="RuBisCO_ssu_sf"/>
</dbReference>
<keyword evidence="5" id="KW-0809">Transit peptide</keyword>
<dbReference type="SUPFAM" id="SSF55239">
    <property type="entry name" value="RuBisCO, small subunit"/>
    <property type="match status" value="1"/>
</dbReference>
<dbReference type="GO" id="GO:0009853">
    <property type="term" value="P:photorespiration"/>
    <property type="evidence" value="ECO:0007669"/>
    <property type="project" value="UniProtKB-UniRule"/>
</dbReference>
<keyword evidence="11" id="KW-1185">Reference proteome</keyword>
<organism evidence="11 12">
    <name type="scientific">Herrania umbratica</name>
    <dbReference type="NCBI Taxonomy" id="108875"/>
    <lineage>
        <taxon>Eukaryota</taxon>
        <taxon>Viridiplantae</taxon>
        <taxon>Streptophyta</taxon>
        <taxon>Embryophyta</taxon>
        <taxon>Tracheophyta</taxon>
        <taxon>Spermatophyta</taxon>
        <taxon>Magnoliopsida</taxon>
        <taxon>eudicotyledons</taxon>
        <taxon>Gunneridae</taxon>
        <taxon>Pentapetalae</taxon>
        <taxon>rosids</taxon>
        <taxon>malvids</taxon>
        <taxon>Malvales</taxon>
        <taxon>Malvaceae</taxon>
        <taxon>Byttnerioideae</taxon>
        <taxon>Herrania</taxon>
    </lineage>
</organism>
<keyword evidence="4 8" id="KW-0934">Plastid</keyword>
<dbReference type="AlphaFoldDB" id="A0A6J1B1J8"/>
<comment type="subunit">
    <text evidence="8">Heterohexadecamer of 8 large and 8 small subunits.</text>
</comment>
<dbReference type="Pfam" id="PF12338">
    <property type="entry name" value="RbcS"/>
    <property type="match status" value="1"/>
</dbReference>
<evidence type="ECO:0000256" key="7">
    <source>
        <dbReference type="ARBA" id="ARBA00023300"/>
    </source>
</evidence>
<evidence type="ECO:0000256" key="3">
    <source>
        <dbReference type="ARBA" id="ARBA00022567"/>
    </source>
</evidence>
<keyword evidence="1" id="KW-0150">Chloroplast</keyword>
<keyword evidence="6 8" id="KW-0601">Photorespiration</keyword>
<keyword evidence="7 8" id="KW-0120">Carbon dioxide fixation</keyword>
<evidence type="ECO:0000256" key="1">
    <source>
        <dbReference type="ARBA" id="ARBA00022528"/>
    </source>
</evidence>
<evidence type="ECO:0000313" key="11">
    <source>
        <dbReference type="Proteomes" id="UP000504621"/>
    </source>
</evidence>
<name>A0A6J1B1J8_9ROSI</name>
<dbReference type="PANTHER" id="PTHR31262:SF24">
    <property type="entry name" value="RIBULOSE BISPHOSPHATE CARBOXYLASE SMALL SUBUNIT, CHLOROPLASTIC"/>
    <property type="match status" value="1"/>
</dbReference>
<evidence type="ECO:0000313" key="12">
    <source>
        <dbReference type="RefSeq" id="XP_021292509.1"/>
    </source>
</evidence>
<dbReference type="GeneID" id="110422821"/>
<proteinExistence type="inferred from homology"/>
<evidence type="ECO:0000256" key="4">
    <source>
        <dbReference type="ARBA" id="ARBA00022640"/>
    </source>
</evidence>
<dbReference type="InterPro" id="IPR024680">
    <property type="entry name" value="RuBisCO_ssu_N"/>
</dbReference>
<keyword evidence="2 8" id="KW-0602">Photosynthesis</keyword>
<dbReference type="RefSeq" id="XP_021292509.1">
    <property type="nucleotide sequence ID" value="XM_021436834.1"/>
</dbReference>
<gene>
    <name evidence="12" type="primary">LOC110422821</name>
</gene>
<dbReference type="GO" id="GO:0019253">
    <property type="term" value="P:reductive pentose-phosphate cycle"/>
    <property type="evidence" value="ECO:0007669"/>
    <property type="project" value="UniProtKB-KW"/>
</dbReference>
<feature type="domain" description="Ribulose-1,5-bisphosphate carboxylase small subunit N-terminal" evidence="10">
    <location>
        <begin position="2"/>
        <end position="46"/>
    </location>
</feature>
<dbReference type="PRINTS" id="PR00152">
    <property type="entry name" value="RUBISCOSMALL"/>
</dbReference>
<evidence type="ECO:0000256" key="2">
    <source>
        <dbReference type="ARBA" id="ARBA00022531"/>
    </source>
</evidence>
<dbReference type="Gene3D" id="3.30.190.10">
    <property type="entry name" value="Ribulose bisphosphate carboxylase, small subunit"/>
    <property type="match status" value="1"/>
</dbReference>
<keyword evidence="3" id="KW-0113">Calvin cycle</keyword>
<dbReference type="InterPro" id="IPR024681">
    <property type="entry name" value="RuBisCO_ssu"/>
</dbReference>
<dbReference type="InterPro" id="IPR000894">
    <property type="entry name" value="RuBisCO_ssu_dom"/>
</dbReference>
<feature type="domain" description="Ribulose bisphosphate carboxylase small subunit" evidence="9">
    <location>
        <begin position="67"/>
        <end position="103"/>
    </location>
</feature>
<evidence type="ECO:0000256" key="8">
    <source>
        <dbReference type="RuleBase" id="RU003627"/>
    </source>
</evidence>
<protein>
    <recommendedName>
        <fullName evidence="8">Ribulose bisphosphate carboxylase small subunit</fullName>
        <shortName evidence="8">RuBisCO small subunit</shortName>
    </recommendedName>
</protein>
<evidence type="ECO:0000256" key="5">
    <source>
        <dbReference type="ARBA" id="ARBA00022946"/>
    </source>
</evidence>